<comment type="similarity">
    <text evidence="1">Belongs to the PDCD5 family.</text>
</comment>
<evidence type="ECO:0000313" key="4">
    <source>
        <dbReference type="Proteomes" id="UP000245591"/>
    </source>
</evidence>
<name>A0A2U1J0M4_SMIAN</name>
<dbReference type="Gene3D" id="1.10.8.140">
    <property type="entry name" value="PDCD5-like"/>
    <property type="match status" value="1"/>
</dbReference>
<evidence type="ECO:0000256" key="2">
    <source>
        <dbReference type="SAM" id="MobiDB-lite"/>
    </source>
</evidence>
<feature type="compositionally biased region" description="Polar residues" evidence="2">
    <location>
        <begin position="1"/>
        <end position="24"/>
    </location>
</feature>
<dbReference type="SUPFAM" id="SSF46950">
    <property type="entry name" value="Double-stranded DNA-binding domain"/>
    <property type="match status" value="1"/>
</dbReference>
<dbReference type="PANTHER" id="PTHR10840:SF0">
    <property type="entry name" value="PROGRAMMED CELL DEATH PROTEIN 5"/>
    <property type="match status" value="1"/>
</dbReference>
<reference evidence="3 4" key="1">
    <citation type="journal article" date="2018" name="MBio">
        <title>Comparative Genomics Reveals the Core Gene Toolbox for the Fungus-Insect Symbiosis.</title>
        <authorList>
            <person name="Wang Y."/>
            <person name="Stata M."/>
            <person name="Wang W."/>
            <person name="Stajich J.E."/>
            <person name="White M.M."/>
            <person name="Moncalvo J.M."/>
        </authorList>
    </citation>
    <scope>NUCLEOTIDE SEQUENCE [LARGE SCALE GENOMIC DNA]</scope>
    <source>
        <strain evidence="3 4">AUS-126-30</strain>
    </source>
</reference>
<dbReference type="InterPro" id="IPR002836">
    <property type="entry name" value="PDCD5-like"/>
</dbReference>
<dbReference type="EMBL" id="MBFU01000531">
    <property type="protein sequence ID" value="PVZ98605.1"/>
    <property type="molecule type" value="Genomic_DNA"/>
</dbReference>
<comment type="caution">
    <text evidence="3">The sequence shown here is derived from an EMBL/GenBank/DDBJ whole genome shotgun (WGS) entry which is preliminary data.</text>
</comment>
<keyword evidence="4" id="KW-1185">Reference proteome</keyword>
<sequence>MNHNNQMNLQNASEVNNESDQAAIQKNEAREEMERLGRIALVKAEKAKQVGDMLIQMASRGQIARKVTEDELKDLLEKITGSNNQTKIVYNRKNIDSSDEDEYDL</sequence>
<dbReference type="Proteomes" id="UP000245591">
    <property type="component" value="Unassembled WGS sequence"/>
</dbReference>
<protein>
    <recommendedName>
        <fullName evidence="5">DNA-binding TFAR19-related protein</fullName>
    </recommendedName>
</protein>
<dbReference type="InterPro" id="IPR036883">
    <property type="entry name" value="PDCD5-like_sf"/>
</dbReference>
<gene>
    <name evidence="3" type="ORF">BB558_005384</name>
</gene>
<dbReference type="GO" id="GO:0005634">
    <property type="term" value="C:nucleus"/>
    <property type="evidence" value="ECO:0007669"/>
    <property type="project" value="TreeGrafter"/>
</dbReference>
<dbReference type="Pfam" id="PF01984">
    <property type="entry name" value="dsDNA_bind"/>
    <property type="match status" value="1"/>
</dbReference>
<dbReference type="GO" id="GO:0005829">
    <property type="term" value="C:cytosol"/>
    <property type="evidence" value="ECO:0007669"/>
    <property type="project" value="TreeGrafter"/>
</dbReference>
<dbReference type="PANTHER" id="PTHR10840">
    <property type="entry name" value="PROGRAMMED CELL DEATH PROTEIN 5"/>
    <property type="match status" value="1"/>
</dbReference>
<evidence type="ECO:0008006" key="5">
    <source>
        <dbReference type="Google" id="ProtNLM"/>
    </source>
</evidence>
<accession>A0A2U1J0M4</accession>
<organism evidence="3 4">
    <name type="scientific">Smittium angustum</name>
    <dbReference type="NCBI Taxonomy" id="133377"/>
    <lineage>
        <taxon>Eukaryota</taxon>
        <taxon>Fungi</taxon>
        <taxon>Fungi incertae sedis</taxon>
        <taxon>Zoopagomycota</taxon>
        <taxon>Kickxellomycotina</taxon>
        <taxon>Harpellomycetes</taxon>
        <taxon>Harpellales</taxon>
        <taxon>Legeriomycetaceae</taxon>
        <taxon>Smittium</taxon>
    </lineage>
</organism>
<feature type="region of interest" description="Disordered" evidence="2">
    <location>
        <begin position="1"/>
        <end position="27"/>
    </location>
</feature>
<evidence type="ECO:0000256" key="1">
    <source>
        <dbReference type="ARBA" id="ARBA00010490"/>
    </source>
</evidence>
<proteinExistence type="inferred from homology"/>
<dbReference type="PIRSF" id="PIRSF015730">
    <property type="entry name" value="TFAR19"/>
    <property type="match status" value="1"/>
</dbReference>
<evidence type="ECO:0000313" key="3">
    <source>
        <dbReference type="EMBL" id="PVZ98605.1"/>
    </source>
</evidence>
<dbReference type="GO" id="GO:0003677">
    <property type="term" value="F:DNA binding"/>
    <property type="evidence" value="ECO:0007669"/>
    <property type="project" value="InterPro"/>
</dbReference>
<dbReference type="AlphaFoldDB" id="A0A2U1J0M4"/>